<accession>A0A2P6R894</accession>
<dbReference type="AlphaFoldDB" id="A0A2P6R894"/>
<feature type="compositionally biased region" description="Polar residues" evidence="1">
    <location>
        <begin position="96"/>
        <end position="107"/>
    </location>
</feature>
<name>A0A2P6R894_ROSCH</name>
<feature type="region of interest" description="Disordered" evidence="1">
    <location>
        <begin position="73"/>
        <end position="117"/>
    </location>
</feature>
<feature type="compositionally biased region" description="Low complexity" evidence="1">
    <location>
        <begin position="75"/>
        <end position="89"/>
    </location>
</feature>
<gene>
    <name evidence="2" type="ORF">RchiOBHm_Chr3g0459991</name>
</gene>
<dbReference type="STRING" id="74649.A0A2P6R894"/>
<protein>
    <recommendedName>
        <fullName evidence="4">Non-specific serine/threonine protein kinase</fullName>
    </recommendedName>
</protein>
<proteinExistence type="predicted"/>
<dbReference type="Gramene" id="PRQ42653">
    <property type="protein sequence ID" value="PRQ42653"/>
    <property type="gene ID" value="RchiOBHm_Chr3g0459991"/>
</dbReference>
<dbReference type="EMBL" id="PDCK01000041">
    <property type="protein sequence ID" value="PRQ42653.1"/>
    <property type="molecule type" value="Genomic_DNA"/>
</dbReference>
<sequence length="117" mass="12782">MSSVELNTAHSNMMFSIIDSRMGSYPSECVQRFVALALRCCHDKQDDRPSMLDVVRELENIIKLMPGAETMFSPSGSSYTEKSLTSSSTFTGDPYMSSSNVEGSDLTSGVIPTISPR</sequence>
<dbReference type="OMA" id="NIVCEAN"/>
<keyword evidence="3" id="KW-1185">Reference proteome</keyword>
<comment type="caution">
    <text evidence="2">The sequence shown here is derived from an EMBL/GenBank/DDBJ whole genome shotgun (WGS) entry which is preliminary data.</text>
</comment>
<evidence type="ECO:0008006" key="4">
    <source>
        <dbReference type="Google" id="ProtNLM"/>
    </source>
</evidence>
<evidence type="ECO:0000256" key="1">
    <source>
        <dbReference type="SAM" id="MobiDB-lite"/>
    </source>
</evidence>
<dbReference type="InterPro" id="IPR011009">
    <property type="entry name" value="Kinase-like_dom_sf"/>
</dbReference>
<reference evidence="2 3" key="1">
    <citation type="journal article" date="2018" name="Nat. Genet.">
        <title>The Rosa genome provides new insights in the design of modern roses.</title>
        <authorList>
            <person name="Bendahmane M."/>
        </authorList>
    </citation>
    <scope>NUCLEOTIDE SEQUENCE [LARGE SCALE GENOMIC DNA]</scope>
    <source>
        <strain evidence="3">cv. Old Blush</strain>
    </source>
</reference>
<dbReference type="Proteomes" id="UP000238479">
    <property type="component" value="Chromosome 3"/>
</dbReference>
<evidence type="ECO:0000313" key="3">
    <source>
        <dbReference type="Proteomes" id="UP000238479"/>
    </source>
</evidence>
<evidence type="ECO:0000313" key="2">
    <source>
        <dbReference type="EMBL" id="PRQ42653.1"/>
    </source>
</evidence>
<organism evidence="2 3">
    <name type="scientific">Rosa chinensis</name>
    <name type="common">China rose</name>
    <dbReference type="NCBI Taxonomy" id="74649"/>
    <lineage>
        <taxon>Eukaryota</taxon>
        <taxon>Viridiplantae</taxon>
        <taxon>Streptophyta</taxon>
        <taxon>Embryophyta</taxon>
        <taxon>Tracheophyta</taxon>
        <taxon>Spermatophyta</taxon>
        <taxon>Magnoliopsida</taxon>
        <taxon>eudicotyledons</taxon>
        <taxon>Gunneridae</taxon>
        <taxon>Pentapetalae</taxon>
        <taxon>rosids</taxon>
        <taxon>fabids</taxon>
        <taxon>Rosales</taxon>
        <taxon>Rosaceae</taxon>
        <taxon>Rosoideae</taxon>
        <taxon>Rosoideae incertae sedis</taxon>
        <taxon>Rosa</taxon>
    </lineage>
</organism>
<dbReference type="Gene3D" id="1.10.510.10">
    <property type="entry name" value="Transferase(Phosphotransferase) domain 1"/>
    <property type="match status" value="1"/>
</dbReference>
<dbReference type="SUPFAM" id="SSF56112">
    <property type="entry name" value="Protein kinase-like (PK-like)"/>
    <property type="match status" value="1"/>
</dbReference>